<dbReference type="PROSITE" id="PS51257">
    <property type="entry name" value="PROKAR_LIPOPROTEIN"/>
    <property type="match status" value="1"/>
</dbReference>
<keyword evidence="1" id="KW-0732">Signal</keyword>
<gene>
    <name evidence="2" type="ORF">H4R20_004347</name>
</gene>
<feature type="signal peptide" evidence="1">
    <location>
        <begin position="1"/>
        <end position="19"/>
    </location>
</feature>
<dbReference type="OrthoDB" id="409848at2759"/>
<organism evidence="2 3">
    <name type="scientific">Coemansia guatemalensis</name>
    <dbReference type="NCBI Taxonomy" id="2761395"/>
    <lineage>
        <taxon>Eukaryota</taxon>
        <taxon>Fungi</taxon>
        <taxon>Fungi incertae sedis</taxon>
        <taxon>Zoopagomycota</taxon>
        <taxon>Kickxellomycotina</taxon>
        <taxon>Kickxellomycetes</taxon>
        <taxon>Kickxellales</taxon>
        <taxon>Kickxellaceae</taxon>
        <taxon>Coemansia</taxon>
    </lineage>
</organism>
<feature type="non-terminal residue" evidence="2">
    <location>
        <position position="145"/>
    </location>
</feature>
<dbReference type="AlphaFoldDB" id="A0A9W8HS77"/>
<evidence type="ECO:0000313" key="3">
    <source>
        <dbReference type="Proteomes" id="UP001140094"/>
    </source>
</evidence>
<sequence>MKLVSLAALAAFLGACAVAQTTNATTEGLQSTECVASGDKNKDLYSTKSEVKHATLFSIDYHDSYKVVKDLSTESTYVLYQCGSDKPSVEDADAFIPVPVTSAAAWSTSAAMFIEALGVQDDVKNLGTVPSIVSACLQKLLEDVI</sequence>
<dbReference type="PANTHER" id="PTHR38360">
    <property type="entry name" value="OS03G0120000 PROTEIN"/>
    <property type="match status" value="1"/>
</dbReference>
<comment type="caution">
    <text evidence="2">The sequence shown here is derived from an EMBL/GenBank/DDBJ whole genome shotgun (WGS) entry which is preliminary data.</text>
</comment>
<evidence type="ECO:0000313" key="2">
    <source>
        <dbReference type="EMBL" id="KAJ2799656.1"/>
    </source>
</evidence>
<evidence type="ECO:0000256" key="1">
    <source>
        <dbReference type="SAM" id="SignalP"/>
    </source>
</evidence>
<dbReference type="PANTHER" id="PTHR38360:SF1">
    <property type="entry name" value="F12P19.7"/>
    <property type="match status" value="1"/>
</dbReference>
<dbReference type="Proteomes" id="UP001140094">
    <property type="component" value="Unassembled WGS sequence"/>
</dbReference>
<protein>
    <submittedName>
        <fullName evidence="2">Uncharacterized protein</fullName>
    </submittedName>
</protein>
<name>A0A9W8HS77_9FUNG</name>
<accession>A0A9W8HS77</accession>
<proteinExistence type="predicted"/>
<dbReference type="EMBL" id="JANBUO010001137">
    <property type="protein sequence ID" value="KAJ2799656.1"/>
    <property type="molecule type" value="Genomic_DNA"/>
</dbReference>
<keyword evidence="3" id="KW-1185">Reference proteome</keyword>
<reference evidence="2" key="1">
    <citation type="submission" date="2022-07" db="EMBL/GenBank/DDBJ databases">
        <title>Phylogenomic reconstructions and comparative analyses of Kickxellomycotina fungi.</title>
        <authorList>
            <person name="Reynolds N.K."/>
            <person name="Stajich J.E."/>
            <person name="Barry K."/>
            <person name="Grigoriev I.V."/>
            <person name="Crous P."/>
            <person name="Smith M.E."/>
        </authorList>
    </citation>
    <scope>NUCLEOTIDE SEQUENCE</scope>
    <source>
        <strain evidence="2">NRRL 1565</strain>
    </source>
</reference>
<feature type="chain" id="PRO_5040786827" evidence="1">
    <location>
        <begin position="20"/>
        <end position="145"/>
    </location>
</feature>